<evidence type="ECO:0000313" key="1">
    <source>
        <dbReference type="EMBL" id="MCH82678.1"/>
    </source>
</evidence>
<dbReference type="Proteomes" id="UP000265520">
    <property type="component" value="Unassembled WGS sequence"/>
</dbReference>
<reference evidence="1 2" key="1">
    <citation type="journal article" date="2018" name="Front. Plant Sci.">
        <title>Red Clover (Trifolium pratense) and Zigzag Clover (T. medium) - A Picture of Genomic Similarities and Differences.</title>
        <authorList>
            <person name="Dluhosova J."/>
            <person name="Istvanek J."/>
            <person name="Nedelnik J."/>
            <person name="Repkova J."/>
        </authorList>
    </citation>
    <scope>NUCLEOTIDE SEQUENCE [LARGE SCALE GENOMIC DNA]</scope>
    <source>
        <strain evidence="2">cv. 10/8</strain>
        <tissue evidence="1">Leaf</tissue>
    </source>
</reference>
<sequence length="86" mass="10027">MQHQEISQNQVMVAERLPAMKQARKGRQFIAQSKAWRRLVAGGRYWSLGDHMKFWVREEHMNPRLKRQIGGLATKPRFSCSALGFT</sequence>
<gene>
    <name evidence="1" type="ORF">A2U01_0003489</name>
</gene>
<dbReference type="EMBL" id="LXQA010004027">
    <property type="protein sequence ID" value="MCH82678.1"/>
    <property type="molecule type" value="Genomic_DNA"/>
</dbReference>
<dbReference type="AlphaFoldDB" id="A0A392M7E2"/>
<protein>
    <submittedName>
        <fullName evidence="1">Uncharacterized protein</fullName>
    </submittedName>
</protein>
<accession>A0A392M7E2</accession>
<name>A0A392M7E2_9FABA</name>
<evidence type="ECO:0000313" key="2">
    <source>
        <dbReference type="Proteomes" id="UP000265520"/>
    </source>
</evidence>
<organism evidence="1 2">
    <name type="scientific">Trifolium medium</name>
    <dbReference type="NCBI Taxonomy" id="97028"/>
    <lineage>
        <taxon>Eukaryota</taxon>
        <taxon>Viridiplantae</taxon>
        <taxon>Streptophyta</taxon>
        <taxon>Embryophyta</taxon>
        <taxon>Tracheophyta</taxon>
        <taxon>Spermatophyta</taxon>
        <taxon>Magnoliopsida</taxon>
        <taxon>eudicotyledons</taxon>
        <taxon>Gunneridae</taxon>
        <taxon>Pentapetalae</taxon>
        <taxon>rosids</taxon>
        <taxon>fabids</taxon>
        <taxon>Fabales</taxon>
        <taxon>Fabaceae</taxon>
        <taxon>Papilionoideae</taxon>
        <taxon>50 kb inversion clade</taxon>
        <taxon>NPAAA clade</taxon>
        <taxon>Hologalegina</taxon>
        <taxon>IRL clade</taxon>
        <taxon>Trifolieae</taxon>
        <taxon>Trifolium</taxon>
    </lineage>
</organism>
<proteinExistence type="predicted"/>
<keyword evidence="2" id="KW-1185">Reference proteome</keyword>
<comment type="caution">
    <text evidence="1">The sequence shown here is derived from an EMBL/GenBank/DDBJ whole genome shotgun (WGS) entry which is preliminary data.</text>
</comment>